<gene>
    <name evidence="2" type="ORF">Vafri_9231</name>
</gene>
<keyword evidence="3" id="KW-1185">Reference proteome</keyword>
<organism evidence="2 3">
    <name type="scientific">Volvox africanus</name>
    <dbReference type="NCBI Taxonomy" id="51714"/>
    <lineage>
        <taxon>Eukaryota</taxon>
        <taxon>Viridiplantae</taxon>
        <taxon>Chlorophyta</taxon>
        <taxon>core chlorophytes</taxon>
        <taxon>Chlorophyceae</taxon>
        <taxon>CS clade</taxon>
        <taxon>Chlamydomonadales</taxon>
        <taxon>Volvocaceae</taxon>
        <taxon>Volvox</taxon>
    </lineage>
</organism>
<evidence type="ECO:0000259" key="1">
    <source>
        <dbReference type="PROSITE" id="PS51186"/>
    </source>
</evidence>
<dbReference type="Gene3D" id="3.40.630.30">
    <property type="match status" value="1"/>
</dbReference>
<dbReference type="CDD" id="cd04301">
    <property type="entry name" value="NAT_SF"/>
    <property type="match status" value="1"/>
</dbReference>
<dbReference type="InterPro" id="IPR000182">
    <property type="entry name" value="GNAT_dom"/>
</dbReference>
<dbReference type="Proteomes" id="UP000747399">
    <property type="component" value="Unassembled WGS sequence"/>
</dbReference>
<dbReference type="GO" id="GO:0016747">
    <property type="term" value="F:acyltransferase activity, transferring groups other than amino-acyl groups"/>
    <property type="evidence" value="ECO:0007669"/>
    <property type="project" value="InterPro"/>
</dbReference>
<evidence type="ECO:0000313" key="3">
    <source>
        <dbReference type="Proteomes" id="UP000747399"/>
    </source>
</evidence>
<feature type="domain" description="N-acetyltransferase" evidence="1">
    <location>
        <begin position="196"/>
        <end position="348"/>
    </location>
</feature>
<reference evidence="2" key="1">
    <citation type="journal article" date="2021" name="Proc. Natl. Acad. Sci. U.S.A.">
        <title>Three genomes in the algal genus Volvox reveal the fate of a haploid sex-determining region after a transition to homothallism.</title>
        <authorList>
            <person name="Yamamoto K."/>
            <person name="Hamaji T."/>
            <person name="Kawai-Toyooka H."/>
            <person name="Matsuzaki R."/>
            <person name="Takahashi F."/>
            <person name="Nishimura Y."/>
            <person name="Kawachi M."/>
            <person name="Noguchi H."/>
            <person name="Minakuchi Y."/>
            <person name="Umen J.G."/>
            <person name="Toyoda A."/>
            <person name="Nozaki H."/>
        </authorList>
    </citation>
    <scope>NUCLEOTIDE SEQUENCE</scope>
    <source>
        <strain evidence="2">NIES-3780</strain>
    </source>
</reference>
<name>A0A8J4EZI5_9CHLO</name>
<dbReference type="PANTHER" id="PTHR42791:SF1">
    <property type="entry name" value="N-ACETYLTRANSFERASE DOMAIN-CONTAINING PROTEIN"/>
    <property type="match status" value="1"/>
</dbReference>
<sequence>MQQQRLGLKLNEPFIKTLNKKIHVPEILRLHFINRATVPVTLTPLASQRPKIAARLPNHDHQPALLYRHHHLRWRFVSPVAVSSSTSRSEAVPLPTPAMEALSSPCLEFSLRVLCPEDDPEIAAQCCDTIGQGFAAEPNTGFFSPDPSQFAPRWKAIAQNTLLRNRGVPLVHCLILSSLNVGPGLGPGLGPELGGQERREEGQKRVAAVALAYSYPDQKVPDDAPEPPGLIDLSGISRPEAMPVRDDLLSYMSTKKTEFLNTHGSFEYVAFLVTRPEYWGRGLGSHLLRFFTDKADAAGRWCYLEATNPDNVRLYERHGFQVLETKIWTLESLPGQRAMLILMARPPLSKA</sequence>
<comment type="caution">
    <text evidence="2">The sequence shown here is derived from an EMBL/GenBank/DDBJ whole genome shotgun (WGS) entry which is preliminary data.</text>
</comment>
<dbReference type="PROSITE" id="PS51186">
    <property type="entry name" value="GNAT"/>
    <property type="match status" value="1"/>
</dbReference>
<dbReference type="Pfam" id="PF00583">
    <property type="entry name" value="Acetyltransf_1"/>
    <property type="match status" value="1"/>
</dbReference>
<dbReference type="PANTHER" id="PTHR42791">
    <property type="entry name" value="GNAT FAMILY ACETYLTRANSFERASE"/>
    <property type="match status" value="1"/>
</dbReference>
<proteinExistence type="predicted"/>
<accession>A0A8J4EZI5</accession>
<dbReference type="AlphaFoldDB" id="A0A8J4EZI5"/>
<protein>
    <recommendedName>
        <fullName evidence="1">N-acetyltransferase domain-containing protein</fullName>
    </recommendedName>
</protein>
<dbReference type="InterPro" id="IPR052523">
    <property type="entry name" value="Trichothecene_AcTrans"/>
</dbReference>
<dbReference type="EMBL" id="BNCO01000015">
    <property type="protein sequence ID" value="GIL53619.1"/>
    <property type="molecule type" value="Genomic_DNA"/>
</dbReference>
<dbReference type="SUPFAM" id="SSF55729">
    <property type="entry name" value="Acyl-CoA N-acyltransferases (Nat)"/>
    <property type="match status" value="1"/>
</dbReference>
<dbReference type="InterPro" id="IPR016181">
    <property type="entry name" value="Acyl_CoA_acyltransferase"/>
</dbReference>
<evidence type="ECO:0000313" key="2">
    <source>
        <dbReference type="EMBL" id="GIL53619.1"/>
    </source>
</evidence>